<dbReference type="RefSeq" id="WP_008907630.1">
    <property type="nucleotide sequence ID" value="NZ_CAKP01000009.1"/>
</dbReference>
<comment type="caution">
    <text evidence="2">The sequence shown here is derived from an EMBL/GenBank/DDBJ whole genome shotgun (WGS) entry which is preliminary data.</text>
</comment>
<dbReference type="AlphaFoldDB" id="G0V467"/>
<dbReference type="OrthoDB" id="1730249at2"/>
<evidence type="ECO:0000313" key="3">
    <source>
        <dbReference type="Proteomes" id="UP000007652"/>
    </source>
</evidence>
<reference evidence="2 3" key="1">
    <citation type="journal article" date="2011" name="J. Bacteriol.">
        <title>Draft genome sequence of Caloramator australicus strain RC3T, a thermoanaerobe from the Great Artesian Basin of Australia.</title>
        <authorList>
            <person name="Ogg C.D."/>
            <person name="Patel B.K.C."/>
        </authorList>
    </citation>
    <scope>NUCLEOTIDE SEQUENCE [LARGE SCALE GENOMIC DNA]</scope>
    <source>
        <strain evidence="2 3">RC3</strain>
    </source>
</reference>
<accession>G0V467</accession>
<gene>
    <name evidence="2" type="ORF">CAAU_0258</name>
</gene>
<feature type="signal peptide" evidence="1">
    <location>
        <begin position="1"/>
        <end position="22"/>
    </location>
</feature>
<keyword evidence="3" id="KW-1185">Reference proteome</keyword>
<keyword evidence="1" id="KW-0732">Signal</keyword>
<feature type="chain" id="PRO_5038455350" description="DUF2680 domain-containing protein" evidence="1">
    <location>
        <begin position="23"/>
        <end position="207"/>
    </location>
</feature>
<sequence length="207" mass="23914">MKKKLALSLAIAIALTSTTSLAFAKGFTFKEKFTSKFNGSKLYADCFKLRPKGEFGKQFNGKFKDLTLEEKKNLIQKRIENRIKTAVEDGVITQDEADKMLNNLKESLSKWDGSSPFKFELNLREKYNNLSLDKKKEIAKKHFQEKLNNLVKNGKLTQDEANKLLQNFEEKLKNWDGKAPLKSRLLKGFKPQSRNKQFNYSTQTQSF</sequence>
<protein>
    <recommendedName>
        <fullName evidence="4">DUF2680 domain-containing protein</fullName>
    </recommendedName>
</protein>
<proteinExistence type="predicted"/>
<dbReference type="EMBL" id="CAKP01000009">
    <property type="protein sequence ID" value="CCC57907.1"/>
    <property type="molecule type" value="Genomic_DNA"/>
</dbReference>
<evidence type="ECO:0000256" key="1">
    <source>
        <dbReference type="SAM" id="SignalP"/>
    </source>
</evidence>
<dbReference type="Proteomes" id="UP000007652">
    <property type="component" value="Unassembled WGS sequence"/>
</dbReference>
<name>G0V467_9CLOT</name>
<organism evidence="2 3">
    <name type="scientific">Caloramator australicus RC3</name>
    <dbReference type="NCBI Taxonomy" id="857293"/>
    <lineage>
        <taxon>Bacteria</taxon>
        <taxon>Bacillati</taxon>
        <taxon>Bacillota</taxon>
        <taxon>Clostridia</taxon>
        <taxon>Eubacteriales</taxon>
        <taxon>Clostridiaceae</taxon>
        <taxon>Caloramator</taxon>
    </lineage>
</organism>
<evidence type="ECO:0008006" key="4">
    <source>
        <dbReference type="Google" id="ProtNLM"/>
    </source>
</evidence>
<evidence type="ECO:0000313" key="2">
    <source>
        <dbReference type="EMBL" id="CCC57907.1"/>
    </source>
</evidence>